<keyword evidence="1" id="KW-0812">Transmembrane</keyword>
<dbReference type="Pfam" id="PF05940">
    <property type="entry name" value="NnrS"/>
    <property type="match status" value="1"/>
</dbReference>
<feature type="transmembrane region" description="Helical" evidence="1">
    <location>
        <begin position="56"/>
        <end position="78"/>
    </location>
</feature>
<feature type="transmembrane region" description="Helical" evidence="1">
    <location>
        <begin position="241"/>
        <end position="260"/>
    </location>
</feature>
<feature type="transmembrane region" description="Helical" evidence="1">
    <location>
        <begin position="272"/>
        <end position="298"/>
    </location>
</feature>
<reference evidence="2" key="1">
    <citation type="submission" date="2018-06" db="EMBL/GenBank/DDBJ databases">
        <authorList>
            <person name="Zhirakovskaya E."/>
        </authorList>
    </citation>
    <scope>NUCLEOTIDE SEQUENCE</scope>
</reference>
<feature type="transmembrane region" description="Helical" evidence="1">
    <location>
        <begin position="177"/>
        <end position="197"/>
    </location>
</feature>
<keyword evidence="1" id="KW-0472">Membrane</keyword>
<name>A0A3B0XAK8_9ZZZZ</name>
<protein>
    <submittedName>
        <fullName evidence="2">NnrS protein involved in response to NO</fullName>
    </submittedName>
</protein>
<keyword evidence="1" id="KW-1133">Transmembrane helix</keyword>
<feature type="transmembrane region" description="Helical" evidence="1">
    <location>
        <begin position="343"/>
        <end position="361"/>
    </location>
</feature>
<feature type="transmembrane region" description="Helical" evidence="1">
    <location>
        <begin position="90"/>
        <end position="111"/>
    </location>
</feature>
<evidence type="ECO:0000256" key="1">
    <source>
        <dbReference type="SAM" id="Phobius"/>
    </source>
</evidence>
<feature type="transmembrane region" description="Helical" evidence="1">
    <location>
        <begin position="150"/>
        <end position="171"/>
    </location>
</feature>
<sequence>MKLFWNTFSAAPHRLFFFSGAIQLILPALLWSIELIGRYTQLWTPLNTLIPSTWAHGFVMIYGIFIFFIFGFLMTVFPRWMNTTSIAKEYYIAPFLWLNLGLIIFEVSLFFNPSTLLSGVSIFLFGWLSGIYILYKTFKQAPKQNKRYETIILGALICGAFGVGSYAVWLYADSWQFMQLALNIGIWLYLLPLLFTVSHRMLPFFSSNIIKPYNIFQPTYTLAIFIIGCLTHFILNTLNYAEWLFVADIPLAGIALLHTIRWQFFSSFKDRLLGVLHMAFFWLFIGMSLFSIQSLLLLFTGEYILGHSPLHALTIGFFTSLLIAMASRVTMGHSGRMLILDKASWYLFLGLQLTAIARIASDLQFDNMLLSNNLNLVAVALWLICLSVWFIKYAPIYLSGRVDGKSG</sequence>
<feature type="transmembrane region" description="Helical" evidence="1">
    <location>
        <begin position="310"/>
        <end position="331"/>
    </location>
</feature>
<gene>
    <name evidence="2" type="ORF">MNBD_GAMMA08-1122</name>
</gene>
<evidence type="ECO:0000313" key="2">
    <source>
        <dbReference type="EMBL" id="VAW59957.1"/>
    </source>
</evidence>
<dbReference type="EMBL" id="UOFH01000116">
    <property type="protein sequence ID" value="VAW59957.1"/>
    <property type="molecule type" value="Genomic_DNA"/>
</dbReference>
<feature type="transmembrane region" description="Helical" evidence="1">
    <location>
        <begin position="218"/>
        <end position="235"/>
    </location>
</feature>
<accession>A0A3B0XAK8</accession>
<proteinExistence type="predicted"/>
<feature type="transmembrane region" description="Helical" evidence="1">
    <location>
        <begin position="117"/>
        <end position="138"/>
    </location>
</feature>
<organism evidence="2">
    <name type="scientific">hydrothermal vent metagenome</name>
    <dbReference type="NCBI Taxonomy" id="652676"/>
    <lineage>
        <taxon>unclassified sequences</taxon>
        <taxon>metagenomes</taxon>
        <taxon>ecological metagenomes</taxon>
    </lineage>
</organism>
<dbReference type="InterPro" id="IPR010266">
    <property type="entry name" value="NnrS"/>
</dbReference>
<feature type="transmembrane region" description="Helical" evidence="1">
    <location>
        <begin position="373"/>
        <end position="391"/>
    </location>
</feature>
<dbReference type="AlphaFoldDB" id="A0A3B0XAK8"/>